<protein>
    <submittedName>
        <fullName evidence="1">Uncharacterized protein</fullName>
    </submittedName>
</protein>
<reference evidence="1" key="1">
    <citation type="submission" date="2020-05" db="EMBL/GenBank/DDBJ databases">
        <authorList>
            <person name="Chiriac C."/>
            <person name="Salcher M."/>
            <person name="Ghai R."/>
            <person name="Kavagutti S V."/>
        </authorList>
    </citation>
    <scope>NUCLEOTIDE SEQUENCE</scope>
</reference>
<organism evidence="1">
    <name type="scientific">uncultured Caudovirales phage</name>
    <dbReference type="NCBI Taxonomy" id="2100421"/>
    <lineage>
        <taxon>Viruses</taxon>
        <taxon>Duplodnaviria</taxon>
        <taxon>Heunggongvirae</taxon>
        <taxon>Uroviricota</taxon>
        <taxon>Caudoviricetes</taxon>
        <taxon>Peduoviridae</taxon>
        <taxon>Maltschvirus</taxon>
        <taxon>Maltschvirus maltsch</taxon>
    </lineage>
</organism>
<accession>A0A6J5SX59</accession>
<sequence>MQYNELIATIRTASQTFIGSLTFGSGTSEQMNADDNLSYPLCWMLPPTVQNNIAPNGTQLQGWSFTIRIVQSSSLEATRSEDDELFNETFNIAQGLVRKLYNDFQDNTTETIQVGQLSQLFRTQDSVHVGWNVPITINSFTDNNCCELFA</sequence>
<evidence type="ECO:0000313" key="1">
    <source>
        <dbReference type="EMBL" id="CAB4219556.1"/>
    </source>
</evidence>
<gene>
    <name evidence="1" type="ORF">UFOVP1615_36</name>
</gene>
<name>A0A6J5SX59_9CAUD</name>
<proteinExistence type="predicted"/>
<dbReference type="EMBL" id="LR797481">
    <property type="protein sequence ID" value="CAB4219556.1"/>
    <property type="molecule type" value="Genomic_DNA"/>
</dbReference>